<dbReference type="PANTHER" id="PTHR14363">
    <property type="entry name" value="HEPARANASE-RELATED"/>
    <property type="match status" value="1"/>
</dbReference>
<dbReference type="Proteomes" id="UP000818029">
    <property type="component" value="Chromosome A09"/>
</dbReference>
<dbReference type="PROSITE" id="PS50158">
    <property type="entry name" value="ZF_CCHC"/>
    <property type="match status" value="1"/>
</dbReference>
<evidence type="ECO:0000259" key="3">
    <source>
        <dbReference type="PROSITE" id="PS50158"/>
    </source>
</evidence>
<dbReference type="SUPFAM" id="SSF57756">
    <property type="entry name" value="Retrovirus zinc finger-like domains"/>
    <property type="match status" value="1"/>
</dbReference>
<name>A0A1U8I2I3_GOSHI</name>
<dbReference type="InterPro" id="IPR017853">
    <property type="entry name" value="GH"/>
</dbReference>
<keyword evidence="4" id="KW-1185">Reference proteome</keyword>
<dbReference type="KEGG" id="ghi:107889841"/>
<organism evidence="4 5">
    <name type="scientific">Gossypium hirsutum</name>
    <name type="common">Upland cotton</name>
    <name type="synonym">Gossypium mexicanum</name>
    <dbReference type="NCBI Taxonomy" id="3635"/>
    <lineage>
        <taxon>Eukaryota</taxon>
        <taxon>Viridiplantae</taxon>
        <taxon>Streptophyta</taxon>
        <taxon>Embryophyta</taxon>
        <taxon>Tracheophyta</taxon>
        <taxon>Spermatophyta</taxon>
        <taxon>Magnoliopsida</taxon>
        <taxon>eudicotyledons</taxon>
        <taxon>Gunneridae</taxon>
        <taxon>Pentapetalae</taxon>
        <taxon>rosids</taxon>
        <taxon>malvids</taxon>
        <taxon>Malvales</taxon>
        <taxon>Malvaceae</taxon>
        <taxon>Malvoideae</taxon>
        <taxon>Gossypium</taxon>
    </lineage>
</organism>
<dbReference type="GO" id="GO:0016020">
    <property type="term" value="C:membrane"/>
    <property type="evidence" value="ECO:0007669"/>
    <property type="project" value="InterPro"/>
</dbReference>
<keyword evidence="2" id="KW-0479">Metal-binding</keyword>
<dbReference type="Pfam" id="PF03662">
    <property type="entry name" value="Glyco_hydro_79n"/>
    <property type="match status" value="1"/>
</dbReference>
<evidence type="ECO:0000256" key="1">
    <source>
        <dbReference type="ARBA" id="ARBA00009800"/>
    </source>
</evidence>
<dbReference type="PANTHER" id="PTHR14363:SF13">
    <property type="entry name" value="OS07G0598400 PROTEIN"/>
    <property type="match status" value="1"/>
</dbReference>
<reference evidence="4" key="1">
    <citation type="journal article" date="2020" name="Nat. Genet.">
        <title>Genomic diversifications of five Gossypium allopolyploid species and their impact on cotton improvement.</title>
        <authorList>
            <person name="Chen Z.J."/>
            <person name="Sreedasyam A."/>
            <person name="Ando A."/>
            <person name="Song Q."/>
            <person name="De Santiago L.M."/>
            <person name="Hulse-Kemp A.M."/>
            <person name="Ding M."/>
            <person name="Ye W."/>
            <person name="Kirkbride R.C."/>
            <person name="Jenkins J."/>
            <person name="Plott C."/>
            <person name="Lovell J."/>
            <person name="Lin Y.M."/>
            <person name="Vaughn R."/>
            <person name="Liu B."/>
            <person name="Simpson S."/>
            <person name="Scheffler B.E."/>
            <person name="Wen L."/>
            <person name="Saski C.A."/>
            <person name="Grover C.E."/>
            <person name="Hu G."/>
            <person name="Conover J.L."/>
            <person name="Carlson J.W."/>
            <person name="Shu S."/>
            <person name="Boston L.B."/>
            <person name="Williams M."/>
            <person name="Peterson D.G."/>
            <person name="McGee K."/>
            <person name="Jones D.C."/>
            <person name="Wendel J.F."/>
            <person name="Stelly D.M."/>
            <person name="Grimwood J."/>
            <person name="Schmutz J."/>
        </authorList>
    </citation>
    <scope>NUCLEOTIDE SEQUENCE [LARGE SCALE GENOMIC DNA]</scope>
    <source>
        <strain evidence="4">cv. TM-1</strain>
    </source>
</reference>
<dbReference type="InterPro" id="IPR001878">
    <property type="entry name" value="Znf_CCHC"/>
</dbReference>
<dbReference type="GO" id="GO:0009505">
    <property type="term" value="C:plant-type cell wall"/>
    <property type="evidence" value="ECO:0007669"/>
    <property type="project" value="TreeGrafter"/>
</dbReference>
<feature type="domain" description="CCHC-type" evidence="3">
    <location>
        <begin position="13"/>
        <end position="28"/>
    </location>
</feature>
<dbReference type="Gene3D" id="3.20.20.80">
    <property type="entry name" value="Glycosidases"/>
    <property type="match status" value="1"/>
</dbReference>
<gene>
    <name evidence="5" type="primary">LOC107889841</name>
</gene>
<sequence>MHFGERRMKSGACFICGSFNHYLRDCSEKVERDIVQTSKPSNIATSNVSGSQGDDLNLITKIQDPSYLNQVAQTYRGVFNIFNKFKPQSGAWVSKSGGALKAVLKMYFDQLGMASTYNHKVFCWQTLIGGNYALLNATTFIPNLGYYGALLWHRLMGSIVLAVTQESNLNLRVYAHCVKKKDFYHFINLSEDSSFDVTLSSYEHHYRNLMSMDAANPNFEFTSLLNKEEYHLNALGENIQGQIVLLNDIRMVSTDTFDISAMDPKLVNASTPISVAAHSIVYVTIKDFHAPVCG</sequence>
<accession>A0A1U8I2I3</accession>
<dbReference type="GO" id="GO:0003676">
    <property type="term" value="F:nucleic acid binding"/>
    <property type="evidence" value="ECO:0007669"/>
    <property type="project" value="InterPro"/>
</dbReference>
<comment type="similarity">
    <text evidence="1">Belongs to the glycosyl hydrolase 79 family.</text>
</comment>
<keyword evidence="2" id="KW-0862">Zinc</keyword>
<dbReference type="GeneID" id="107889841"/>
<dbReference type="PaxDb" id="3635-A0A1U8I2I3"/>
<keyword evidence="2" id="KW-0863">Zinc-finger</keyword>
<reference evidence="5" key="2">
    <citation type="submission" date="2025-08" db="UniProtKB">
        <authorList>
            <consortium name="RefSeq"/>
        </authorList>
    </citation>
    <scope>IDENTIFICATION</scope>
</reference>
<dbReference type="GO" id="GO:0004566">
    <property type="term" value="F:beta-glucuronidase activity"/>
    <property type="evidence" value="ECO:0000318"/>
    <property type="project" value="GO_Central"/>
</dbReference>
<evidence type="ECO:0000313" key="4">
    <source>
        <dbReference type="Proteomes" id="UP000818029"/>
    </source>
</evidence>
<evidence type="ECO:0000256" key="2">
    <source>
        <dbReference type="PROSITE-ProRule" id="PRU00047"/>
    </source>
</evidence>
<dbReference type="AlphaFoldDB" id="A0A1U8I2I3"/>
<dbReference type="InterPro" id="IPR005199">
    <property type="entry name" value="Glyco_hydro_79"/>
</dbReference>
<dbReference type="InterPro" id="IPR036875">
    <property type="entry name" value="Znf_CCHC_sf"/>
</dbReference>
<dbReference type="RefSeq" id="XP_016669879.1">
    <property type="nucleotide sequence ID" value="XM_016814390.1"/>
</dbReference>
<dbReference type="GO" id="GO:0008270">
    <property type="term" value="F:zinc ion binding"/>
    <property type="evidence" value="ECO:0007669"/>
    <property type="project" value="UniProtKB-KW"/>
</dbReference>
<dbReference type="SUPFAM" id="SSF51445">
    <property type="entry name" value="(Trans)glycosidases"/>
    <property type="match status" value="1"/>
</dbReference>
<evidence type="ECO:0000313" key="5">
    <source>
        <dbReference type="RefSeq" id="XP_016669879.1"/>
    </source>
</evidence>
<protein>
    <submittedName>
        <fullName evidence="5">Heparanase-like protein 1</fullName>
    </submittedName>
</protein>
<dbReference type="SMR" id="A0A1U8I2I3"/>
<proteinExistence type="inferred from homology"/>